<dbReference type="EMBL" id="JANSHE010005053">
    <property type="protein sequence ID" value="KAJ2972970.1"/>
    <property type="molecule type" value="Genomic_DNA"/>
</dbReference>
<reference evidence="1" key="1">
    <citation type="submission" date="2022-08" db="EMBL/GenBank/DDBJ databases">
        <title>Genome Sequence of Pycnoporus sanguineus.</title>
        <authorList>
            <person name="Buettner E."/>
        </authorList>
    </citation>
    <scope>NUCLEOTIDE SEQUENCE</scope>
    <source>
        <strain evidence="1">CG-C14</strain>
    </source>
</reference>
<organism evidence="1 2">
    <name type="scientific">Trametes sanguinea</name>
    <dbReference type="NCBI Taxonomy" id="158606"/>
    <lineage>
        <taxon>Eukaryota</taxon>
        <taxon>Fungi</taxon>
        <taxon>Dikarya</taxon>
        <taxon>Basidiomycota</taxon>
        <taxon>Agaricomycotina</taxon>
        <taxon>Agaricomycetes</taxon>
        <taxon>Polyporales</taxon>
        <taxon>Polyporaceae</taxon>
        <taxon>Trametes</taxon>
    </lineage>
</organism>
<dbReference type="Proteomes" id="UP001144978">
    <property type="component" value="Unassembled WGS sequence"/>
</dbReference>
<accession>A0ACC1N1K6</accession>
<evidence type="ECO:0000313" key="2">
    <source>
        <dbReference type="Proteomes" id="UP001144978"/>
    </source>
</evidence>
<proteinExistence type="predicted"/>
<comment type="caution">
    <text evidence="1">The sequence shown here is derived from an EMBL/GenBank/DDBJ whole genome shotgun (WGS) entry which is preliminary data.</text>
</comment>
<sequence>MKSDTESYVRLQNLYRQWAEVEKNKFKELFKAKHPQLADSANPEEVDTFVKNSHHLRVLRGKQWGAFDKDREAIANSLMMAPRETATHLGLSALTNLLSSDPGTDASKITEDALRSEVQSIVGEGVDLPEELDAAIGEIARAPTADLPNMAAFLGGLVAQEAIKMITEQYVPLNGYCVVDLVDSWTGVIG</sequence>
<protein>
    <submittedName>
        <fullName evidence="1">Uncharacterized protein</fullName>
    </submittedName>
</protein>
<name>A0ACC1N1K6_9APHY</name>
<gene>
    <name evidence="1" type="ORF">NUW54_g12159</name>
</gene>
<keyword evidence="2" id="KW-1185">Reference proteome</keyword>
<evidence type="ECO:0000313" key="1">
    <source>
        <dbReference type="EMBL" id="KAJ2972970.1"/>
    </source>
</evidence>